<name>A0A3P1WR41_9ACTN</name>
<accession>A0A3P1WR41</accession>
<dbReference type="AlphaFoldDB" id="A0A3P1WR41"/>
<gene>
    <name evidence="2" type="ORF">EII35_09860</name>
</gene>
<feature type="domain" description="DUF6504" evidence="1">
    <location>
        <begin position="6"/>
        <end position="89"/>
    </location>
</feature>
<evidence type="ECO:0000313" key="3">
    <source>
        <dbReference type="Proteomes" id="UP000280935"/>
    </source>
</evidence>
<dbReference type="Pfam" id="PF20114">
    <property type="entry name" value="DUF6504"/>
    <property type="match status" value="1"/>
</dbReference>
<evidence type="ECO:0000313" key="2">
    <source>
        <dbReference type="EMBL" id="RRD49082.1"/>
    </source>
</evidence>
<comment type="caution">
    <text evidence="2">The sequence shown here is derived from an EMBL/GenBank/DDBJ whole genome shotgun (WGS) entry which is preliminary data.</text>
</comment>
<dbReference type="OrthoDB" id="5243842at2"/>
<dbReference type="InterPro" id="IPR045443">
    <property type="entry name" value="DUF6504"/>
</dbReference>
<proteinExistence type="predicted"/>
<reference evidence="2 3" key="1">
    <citation type="submission" date="2018-11" db="EMBL/GenBank/DDBJ databases">
        <title>Genomes From Bacteria Associated with the Canine Oral Cavity: a Test Case for Automated Genome-Based Taxonomic Assignment.</title>
        <authorList>
            <person name="Coil D.A."/>
            <person name="Jospin G."/>
            <person name="Darling A.E."/>
            <person name="Wallis C."/>
            <person name="Davis I.J."/>
            <person name="Harris S."/>
            <person name="Eisen J.A."/>
            <person name="Holcombe L.J."/>
            <person name="O'Flynn C."/>
        </authorList>
    </citation>
    <scope>NUCLEOTIDE SEQUENCE [LARGE SCALE GENOMIC DNA]</scope>
    <source>
        <strain evidence="2 3">OH2822_COT-296</strain>
    </source>
</reference>
<sequence length="90" mass="10578">MKRRHDPIAVRMGQGPMQFVWHGRLYRVTEIQGRWSRSAQWWMTPELVGDLLDEQEVWRVEAGTSAARRGIYELTHAVGDEEWFLTGVHD</sequence>
<protein>
    <submittedName>
        <fullName evidence="2">Nucleotidyltransferase</fullName>
    </submittedName>
</protein>
<dbReference type="RefSeq" id="WP_125228301.1">
    <property type="nucleotide sequence ID" value="NZ_RQYT01000023.1"/>
</dbReference>
<dbReference type="Proteomes" id="UP000280935">
    <property type="component" value="Unassembled WGS sequence"/>
</dbReference>
<evidence type="ECO:0000259" key="1">
    <source>
        <dbReference type="Pfam" id="PF20114"/>
    </source>
</evidence>
<organism evidence="2 3">
    <name type="scientific">Arachnia propionica</name>
    <dbReference type="NCBI Taxonomy" id="1750"/>
    <lineage>
        <taxon>Bacteria</taxon>
        <taxon>Bacillati</taxon>
        <taxon>Actinomycetota</taxon>
        <taxon>Actinomycetes</taxon>
        <taxon>Propionibacteriales</taxon>
        <taxon>Propionibacteriaceae</taxon>
        <taxon>Arachnia</taxon>
    </lineage>
</organism>
<dbReference type="EMBL" id="RQYT01000023">
    <property type="protein sequence ID" value="RRD49082.1"/>
    <property type="molecule type" value="Genomic_DNA"/>
</dbReference>
<dbReference type="GO" id="GO:0016740">
    <property type="term" value="F:transferase activity"/>
    <property type="evidence" value="ECO:0007669"/>
    <property type="project" value="UniProtKB-KW"/>
</dbReference>
<keyword evidence="2" id="KW-0808">Transferase</keyword>